<feature type="domain" description="Rrn7/TAF1B N-terminal cyclin" evidence="11">
    <location>
        <begin position="104"/>
        <end position="202"/>
    </location>
</feature>
<reference evidence="13 14" key="1">
    <citation type="journal article" date="2011" name="Proc. Natl. Acad. Sci. U.S.A.">
        <title>Comparative genomics of xylose-fermenting fungi for enhanced biofuel production.</title>
        <authorList>
            <person name="Wohlbach D.J."/>
            <person name="Kuo A."/>
            <person name="Sato T.K."/>
            <person name="Potts K.M."/>
            <person name="Salamov A.A."/>
            <person name="LaButti K.M."/>
            <person name="Sun H."/>
            <person name="Clum A."/>
            <person name="Pangilinan J.L."/>
            <person name="Lindquist E.A."/>
            <person name="Lucas S."/>
            <person name="Lapidus A."/>
            <person name="Jin M."/>
            <person name="Gunawan C."/>
            <person name="Balan V."/>
            <person name="Dale B.E."/>
            <person name="Jeffries T.W."/>
            <person name="Zinkel R."/>
            <person name="Barry K.W."/>
            <person name="Grigoriev I.V."/>
            <person name="Gasch A.P."/>
        </authorList>
    </citation>
    <scope>NUCLEOTIDE SEQUENCE [LARGE SCALE GENOMIC DNA]</scope>
    <source>
        <strain evidence="14">NRRL Y-27907 / 11-Y1</strain>
    </source>
</reference>
<evidence type="ECO:0000256" key="9">
    <source>
        <dbReference type="ARBA" id="ARBA00023242"/>
    </source>
</evidence>
<evidence type="ECO:0000256" key="4">
    <source>
        <dbReference type="ARBA" id="ARBA00022771"/>
    </source>
</evidence>
<dbReference type="GO" id="GO:0008270">
    <property type="term" value="F:zinc ion binding"/>
    <property type="evidence" value="ECO:0007669"/>
    <property type="project" value="UniProtKB-KW"/>
</dbReference>
<evidence type="ECO:0000259" key="10">
    <source>
        <dbReference type="Pfam" id="PF11781"/>
    </source>
</evidence>
<feature type="domain" description="Rrn7/TAF1B C-terminal cyclin" evidence="12">
    <location>
        <begin position="221"/>
        <end position="367"/>
    </location>
</feature>
<dbReference type="Pfam" id="PF20645">
    <property type="entry name" value="Rrn7_cyclin_C"/>
    <property type="match status" value="1"/>
</dbReference>
<evidence type="ECO:0000256" key="3">
    <source>
        <dbReference type="ARBA" id="ARBA00022723"/>
    </source>
</evidence>
<dbReference type="Pfam" id="PF20644">
    <property type="entry name" value="Rrn7_cyclin_N"/>
    <property type="match status" value="1"/>
</dbReference>
<dbReference type="RefSeq" id="XP_007374938.1">
    <property type="nucleotide sequence ID" value="XM_007374876.1"/>
</dbReference>
<sequence>MAKSAWFRGPVCGTDNCRSRLYRSTDGLTICQFGHVLEGAVEFNDDQDQAIVSTRRINAAVTMDSRGSYASSQPLGMSQSQISTQRESERLFGNEAVVLYYRCLQLLLKHELNVFVGLFCSESTMKDLTCLVKKNWIDVLEKDVHDEETELKDMHIDTLDIIVIIYVSALQLRAYSIYTTDILENIFTNQIPYARTLHLIPKEMLDKLPTVFHNRLQPYALPTRNQIYKKIKNTLNRIMSKSEFVMPISFYFPLIFRTYSETLLLPNAPDLFLIMYKLLQKLDITQLEIKYKSKTQTYMQSIPEVYLSMLMIFITKLSFYNKTNNFSLRDWLTQLNNHPAGSDTNFVQDSNVLDWSDSKVENYCDWIYDCVIPKKHKLNEANQQKLTTLEKRLFSIFKLDNDDLSNSQQNGSKPSEANADLHDIVTKLASTASENLSNEDFTQLDETLFSIFSHFLGLDKDDLIRCYDTITNDLRKKTK</sequence>
<dbReference type="GO" id="GO:0042790">
    <property type="term" value="P:nucleolar large rRNA transcription by RNA polymerase I"/>
    <property type="evidence" value="ECO:0007669"/>
    <property type="project" value="TreeGrafter"/>
</dbReference>
<dbReference type="OMA" id="TICQFGH"/>
<dbReference type="GO" id="GO:0001164">
    <property type="term" value="F:RNA polymerase I core promoter sequence-specific DNA binding"/>
    <property type="evidence" value="ECO:0007669"/>
    <property type="project" value="InterPro"/>
</dbReference>
<evidence type="ECO:0000313" key="14">
    <source>
        <dbReference type="Proteomes" id="UP000000709"/>
    </source>
</evidence>
<protein>
    <submittedName>
        <fullName evidence="13">Uncharacterized protein</fullName>
    </submittedName>
</protein>
<dbReference type="OrthoDB" id="428577at2759"/>
<dbReference type="Pfam" id="PF11781">
    <property type="entry name" value="Zn_ribbon_RRN7"/>
    <property type="match status" value="1"/>
</dbReference>
<dbReference type="InterPro" id="IPR048538">
    <property type="entry name" value="Rrn7_cyclin_C"/>
</dbReference>
<keyword evidence="3" id="KW-0479">Metal-binding</keyword>
<dbReference type="HOGENOM" id="CLU_016553_3_0_1"/>
<dbReference type="KEGG" id="spaa:SPAPADRAFT_151502"/>
<keyword evidence="6" id="KW-0805">Transcription regulation</keyword>
<dbReference type="eggNOG" id="ENOG502RYCI">
    <property type="taxonomic scope" value="Eukaryota"/>
</dbReference>
<dbReference type="PANTHER" id="PTHR31576:SF2">
    <property type="entry name" value="TATA BOX-BINDING PROTEIN-ASSOCIATED FACTOR RNA POLYMERASE I SUBUNIT B"/>
    <property type="match status" value="1"/>
</dbReference>
<dbReference type="InterPro" id="IPR021752">
    <property type="entry name" value="TF_Rrn7_Zf"/>
</dbReference>
<evidence type="ECO:0000256" key="8">
    <source>
        <dbReference type="ARBA" id="ARBA00023163"/>
    </source>
</evidence>
<evidence type="ECO:0000259" key="12">
    <source>
        <dbReference type="Pfam" id="PF20645"/>
    </source>
</evidence>
<organism evidence="14">
    <name type="scientific">Spathaspora passalidarum (strain NRRL Y-27907 / 11-Y1)</name>
    <dbReference type="NCBI Taxonomy" id="619300"/>
    <lineage>
        <taxon>Eukaryota</taxon>
        <taxon>Fungi</taxon>
        <taxon>Dikarya</taxon>
        <taxon>Ascomycota</taxon>
        <taxon>Saccharomycotina</taxon>
        <taxon>Pichiomycetes</taxon>
        <taxon>Debaryomycetaceae</taxon>
        <taxon>Spathaspora</taxon>
    </lineage>
</organism>
<keyword evidence="4" id="KW-0863">Zinc-finger</keyword>
<keyword evidence="5" id="KW-0862">Zinc</keyword>
<name>G3AMC5_SPAPN</name>
<evidence type="ECO:0000256" key="6">
    <source>
        <dbReference type="ARBA" id="ARBA00023015"/>
    </source>
</evidence>
<dbReference type="EMBL" id="GL996501">
    <property type="protein sequence ID" value="EGW33423.1"/>
    <property type="molecule type" value="Genomic_DNA"/>
</dbReference>
<dbReference type="PANTHER" id="PTHR31576">
    <property type="entry name" value="TATA BOX-BINDING PROTEIN-ASSOCIATED FACTOR RNA POLYMERASE I SUBUNIT B"/>
    <property type="match status" value="1"/>
</dbReference>
<accession>G3AMC5</accession>
<comment type="subcellular location">
    <subcellularLocation>
        <location evidence="1">Nucleus</location>
        <location evidence="1">Nucleolus</location>
    </subcellularLocation>
</comment>
<dbReference type="GeneID" id="18870896"/>
<evidence type="ECO:0000256" key="2">
    <source>
        <dbReference type="ARBA" id="ARBA00006899"/>
    </source>
</evidence>
<keyword evidence="8" id="KW-0804">Transcription</keyword>
<evidence type="ECO:0000256" key="5">
    <source>
        <dbReference type="ARBA" id="ARBA00022833"/>
    </source>
</evidence>
<feature type="domain" description="RRN7-type" evidence="10">
    <location>
        <begin position="6"/>
        <end position="39"/>
    </location>
</feature>
<evidence type="ECO:0000256" key="1">
    <source>
        <dbReference type="ARBA" id="ARBA00004604"/>
    </source>
</evidence>
<dbReference type="InterPro" id="IPR048540">
    <property type="entry name" value="Rrn7_cyclin_N"/>
</dbReference>
<gene>
    <name evidence="13" type="ORF">SPAPADRAFT_151502</name>
</gene>
<proteinExistence type="inferred from homology"/>
<dbReference type="STRING" id="619300.G3AMC5"/>
<dbReference type="AlphaFoldDB" id="G3AMC5"/>
<dbReference type="FunCoup" id="G3AMC5">
    <property type="interactions" value="48"/>
</dbReference>
<evidence type="ECO:0000259" key="11">
    <source>
        <dbReference type="Pfam" id="PF20644"/>
    </source>
</evidence>
<comment type="similarity">
    <text evidence="2">Belongs to the RRN7/TAF1B family.</text>
</comment>
<keyword evidence="9" id="KW-0539">Nucleus</keyword>
<dbReference type="InParanoid" id="G3AMC5"/>
<keyword evidence="14" id="KW-1185">Reference proteome</keyword>
<evidence type="ECO:0000313" key="13">
    <source>
        <dbReference type="EMBL" id="EGW33423.1"/>
    </source>
</evidence>
<dbReference type="InterPro" id="IPR033599">
    <property type="entry name" value="TAF1B/Rrn7"/>
</dbReference>
<evidence type="ECO:0000256" key="7">
    <source>
        <dbReference type="ARBA" id="ARBA00023125"/>
    </source>
</evidence>
<keyword evidence="7" id="KW-0238">DNA-binding</keyword>
<dbReference type="Proteomes" id="UP000000709">
    <property type="component" value="Unassembled WGS sequence"/>
</dbReference>
<dbReference type="GO" id="GO:0070860">
    <property type="term" value="C:RNA polymerase I core factor complex"/>
    <property type="evidence" value="ECO:0007669"/>
    <property type="project" value="InterPro"/>
</dbReference>